<accession>A0A164UY92</accession>
<organism evidence="1">
    <name type="scientific">Daucus carota subsp. sativus</name>
    <name type="common">Carrot</name>
    <dbReference type="NCBI Taxonomy" id="79200"/>
    <lineage>
        <taxon>Eukaryota</taxon>
        <taxon>Viridiplantae</taxon>
        <taxon>Streptophyta</taxon>
        <taxon>Embryophyta</taxon>
        <taxon>Tracheophyta</taxon>
        <taxon>Spermatophyta</taxon>
        <taxon>Magnoliopsida</taxon>
        <taxon>eudicotyledons</taxon>
        <taxon>Gunneridae</taxon>
        <taxon>Pentapetalae</taxon>
        <taxon>asterids</taxon>
        <taxon>campanulids</taxon>
        <taxon>Apiales</taxon>
        <taxon>Apiaceae</taxon>
        <taxon>Apioideae</taxon>
        <taxon>Scandiceae</taxon>
        <taxon>Daucinae</taxon>
        <taxon>Daucus</taxon>
        <taxon>Daucus sect. Daucus</taxon>
    </lineage>
</organism>
<dbReference type="EMBL" id="LNRQ01000006">
    <property type="protein sequence ID" value="KZM89538.1"/>
    <property type="molecule type" value="Genomic_DNA"/>
</dbReference>
<dbReference type="AlphaFoldDB" id="A0A164UY92"/>
<proteinExistence type="predicted"/>
<name>A0A164UY92_DAUCS</name>
<sequence length="54" mass="5786">MIQSRSGVSITFAKRQANKAAHLVARLPCLLGCQSIFTSPPDLLLEILLSDSSS</sequence>
<reference evidence="1" key="1">
    <citation type="journal article" date="2016" name="Nat. Genet.">
        <title>A high-quality carrot genome assembly provides new insights into carotenoid accumulation and asterid genome evolution.</title>
        <authorList>
            <person name="Iorizzo M."/>
            <person name="Ellison S."/>
            <person name="Senalik D."/>
            <person name="Zeng P."/>
            <person name="Satapoomin P."/>
            <person name="Huang J."/>
            <person name="Bowman M."/>
            <person name="Iovene M."/>
            <person name="Sanseverino W."/>
            <person name="Cavagnaro P."/>
            <person name="Yildiz M."/>
            <person name="Macko-Podgorni A."/>
            <person name="Moranska E."/>
            <person name="Grzebelus E."/>
            <person name="Grzebelus D."/>
            <person name="Ashrafi H."/>
            <person name="Zheng Z."/>
            <person name="Cheng S."/>
            <person name="Spooner D."/>
            <person name="Van Deynze A."/>
            <person name="Simon P."/>
        </authorList>
    </citation>
    <scope>NUCLEOTIDE SEQUENCE [LARGE SCALE GENOMIC DNA]</scope>
    <source>
        <tissue evidence="1">Leaf</tissue>
    </source>
</reference>
<protein>
    <submittedName>
        <fullName evidence="1">Uncharacterized protein</fullName>
    </submittedName>
</protein>
<evidence type="ECO:0000313" key="1">
    <source>
        <dbReference type="EMBL" id="KZM89538.1"/>
    </source>
</evidence>
<gene>
    <name evidence="1" type="ORF">DCAR_023099</name>
</gene>
<dbReference type="Gramene" id="KZM89538">
    <property type="protein sequence ID" value="KZM89538"/>
    <property type="gene ID" value="DCAR_023099"/>
</dbReference>
<comment type="caution">
    <text evidence="1">The sequence shown here is derived from an EMBL/GenBank/DDBJ whole genome shotgun (WGS) entry which is preliminary data.</text>
</comment>